<feature type="compositionally biased region" description="Acidic residues" evidence="6">
    <location>
        <begin position="23"/>
        <end position="32"/>
    </location>
</feature>
<evidence type="ECO:0008006" key="10">
    <source>
        <dbReference type="Google" id="ProtNLM"/>
    </source>
</evidence>
<dbReference type="GO" id="GO:0005789">
    <property type="term" value="C:endoplasmic reticulum membrane"/>
    <property type="evidence" value="ECO:0007669"/>
    <property type="project" value="TreeGrafter"/>
</dbReference>
<evidence type="ECO:0000256" key="6">
    <source>
        <dbReference type="SAM" id="MobiDB-lite"/>
    </source>
</evidence>
<dbReference type="PANTHER" id="PTHR13317:SF4">
    <property type="entry name" value="TRANSMEMBRANE ANTERIOR POSTERIOR TRANSFORMATION PROTEIN 1 HOMOLOG"/>
    <property type="match status" value="1"/>
</dbReference>
<keyword evidence="4 7" id="KW-1133">Transmembrane helix</keyword>
<feature type="transmembrane region" description="Helical" evidence="7">
    <location>
        <begin position="230"/>
        <end position="251"/>
    </location>
</feature>
<evidence type="ECO:0000256" key="2">
    <source>
        <dbReference type="ARBA" id="ARBA00008803"/>
    </source>
</evidence>
<dbReference type="Proteomes" id="UP001342314">
    <property type="component" value="Unassembled WGS sequence"/>
</dbReference>
<evidence type="ECO:0000256" key="1">
    <source>
        <dbReference type="ARBA" id="ARBA00004141"/>
    </source>
</evidence>
<proteinExistence type="inferred from homology"/>
<evidence type="ECO:0000256" key="4">
    <source>
        <dbReference type="ARBA" id="ARBA00022989"/>
    </source>
</evidence>
<feature type="compositionally biased region" description="Gly residues" evidence="6">
    <location>
        <begin position="88"/>
        <end position="97"/>
    </location>
</feature>
<evidence type="ECO:0000256" key="5">
    <source>
        <dbReference type="ARBA" id="ARBA00023136"/>
    </source>
</evidence>
<feature type="compositionally biased region" description="Low complexity" evidence="6">
    <location>
        <begin position="64"/>
        <end position="76"/>
    </location>
</feature>
<accession>A0AAV5GZ47</accession>
<reference evidence="8 9" key="1">
    <citation type="submission" date="2021-12" db="EMBL/GenBank/DDBJ databases">
        <title>High titer production of polyol ester of fatty acids by Rhodotorula paludigena BS15 towards product separation-free biomass refinery.</title>
        <authorList>
            <person name="Mano J."/>
            <person name="Ono H."/>
            <person name="Tanaka T."/>
            <person name="Naito K."/>
            <person name="Sushida H."/>
            <person name="Ike M."/>
            <person name="Tokuyasu K."/>
            <person name="Kitaoka M."/>
        </authorList>
    </citation>
    <scope>NUCLEOTIDE SEQUENCE [LARGE SCALE GENOMIC DNA]</scope>
    <source>
        <strain evidence="8 9">BS15</strain>
    </source>
</reference>
<feature type="compositionally biased region" description="Low complexity" evidence="6">
    <location>
        <begin position="143"/>
        <end position="156"/>
    </location>
</feature>
<protein>
    <recommendedName>
        <fullName evidence="10">Eukaryotic membrane protein family-domain-containing protein</fullName>
    </recommendedName>
</protein>
<evidence type="ECO:0000256" key="7">
    <source>
        <dbReference type="SAM" id="Phobius"/>
    </source>
</evidence>
<feature type="transmembrane region" description="Helical" evidence="7">
    <location>
        <begin position="618"/>
        <end position="642"/>
    </location>
</feature>
<evidence type="ECO:0000313" key="9">
    <source>
        <dbReference type="Proteomes" id="UP001342314"/>
    </source>
</evidence>
<comment type="subcellular location">
    <subcellularLocation>
        <location evidence="1">Membrane</location>
        <topology evidence="1">Multi-pass membrane protein</topology>
    </subcellularLocation>
</comment>
<organism evidence="8 9">
    <name type="scientific">Rhodotorula paludigena</name>
    <dbReference type="NCBI Taxonomy" id="86838"/>
    <lineage>
        <taxon>Eukaryota</taxon>
        <taxon>Fungi</taxon>
        <taxon>Dikarya</taxon>
        <taxon>Basidiomycota</taxon>
        <taxon>Pucciniomycotina</taxon>
        <taxon>Microbotryomycetes</taxon>
        <taxon>Sporidiobolales</taxon>
        <taxon>Sporidiobolaceae</taxon>
        <taxon>Rhodotorula</taxon>
    </lineage>
</organism>
<dbReference type="EMBL" id="BQKY01000015">
    <property type="protein sequence ID" value="GJN93773.1"/>
    <property type="molecule type" value="Genomic_DNA"/>
</dbReference>
<dbReference type="AlphaFoldDB" id="A0AAV5GZ47"/>
<keyword evidence="5 7" id="KW-0472">Membrane</keyword>
<evidence type="ECO:0000313" key="8">
    <source>
        <dbReference type="EMBL" id="GJN93773.1"/>
    </source>
</evidence>
<dbReference type="Pfam" id="PF05346">
    <property type="entry name" value="DUF747"/>
    <property type="match status" value="1"/>
</dbReference>
<sequence>MVLPASVAHSRSLPDLSLGADPLSDDDEEDEQLSVSPAADHDEAHHAARTNAPLALSPSPPDSPRLLDGLGLPLARRSNEWADESGAAAGGGGGGGVEDTQAGHTPRTERSLSLGSIHSAPEFALPPGETHDGEAEAADETTEGLSSPEPASPALLSDHDAERATELVQGREGEGGAHAVEGKRAKVKFGSTLWDYLQEEVFTVEMDGEEGIVSERVTNFLAVPRELEKIIVFGVFICLDSFLYTFTILPLRALAAFVRLVSNQAHNLVLRFRRNGAGKKRYLRLSHKCDLTKAAIFVGTLLLLHRVTDASKMYHGVRGQETIKLYVLFNVLEIADRLCCSFGQDLQDSLFSRQTFGRRTDGSHPHMRPLALFGLTLAYVVAHSLVLFYQLITLNVAVNSYSNALLTLLLSNQFVEIKGSVFKKFEKENLFQLTCADIVERFQLGLMLFIISLRNLIARSSLPSLSLLSYLPSASALSLSASLSLVHQTFSPAVVVLVSECFVDWLKHAFITKFNHIRPGVYGRFVDVLCKDLVAGSAAKSGGARQRGDEPFVDQSPLVARRLGFAALPLSCLVVRVIAQAFEMLSDESGVDECALPSPAGGLGPHGSKWGRWWAAEVGAWVGVALAVGVGWVCLVALKLLIGINLRAFASARWSTQRAREGEELLASRERAKIGVTAHEAELDAQVERLLRDDRFDTAYKGRKIELASLGRYDMVKSRLW</sequence>
<gene>
    <name evidence="8" type="ORF">Rhopal_006831-T1</name>
</gene>
<comment type="caution">
    <text evidence="8">The sequence shown here is derived from an EMBL/GenBank/DDBJ whole genome shotgun (WGS) entry which is preliminary data.</text>
</comment>
<evidence type="ECO:0000256" key="3">
    <source>
        <dbReference type="ARBA" id="ARBA00022692"/>
    </source>
</evidence>
<keyword evidence="3 7" id="KW-0812">Transmembrane</keyword>
<dbReference type="InterPro" id="IPR008010">
    <property type="entry name" value="Tatp1"/>
</dbReference>
<comment type="similarity">
    <text evidence="2">Belongs to the TAPT1 family.</text>
</comment>
<dbReference type="PANTHER" id="PTHR13317">
    <property type="entry name" value="TRANSMEMBRANE ANTERIOR POSTERIOR TRANSFORMATION PROTEIN 1 HOMOLOG"/>
    <property type="match status" value="1"/>
</dbReference>
<name>A0AAV5GZ47_9BASI</name>
<feature type="region of interest" description="Disordered" evidence="6">
    <location>
        <begin position="1"/>
        <end position="156"/>
    </location>
</feature>
<feature type="transmembrane region" description="Helical" evidence="7">
    <location>
        <begin position="370"/>
        <end position="392"/>
    </location>
</feature>
<keyword evidence="9" id="KW-1185">Reference proteome</keyword>